<evidence type="ECO:0000313" key="1">
    <source>
        <dbReference type="EMBL" id="TSH88502.1"/>
    </source>
</evidence>
<proteinExistence type="predicted"/>
<protein>
    <submittedName>
        <fullName evidence="1">Tellurite resistance TerB family protein</fullName>
    </submittedName>
</protein>
<dbReference type="OrthoDB" id="5459344at2"/>
<dbReference type="EMBL" id="VLTJ01000044">
    <property type="protein sequence ID" value="TSH88502.1"/>
    <property type="molecule type" value="Genomic_DNA"/>
</dbReference>
<gene>
    <name evidence="1" type="ORF">FOZ76_26875</name>
</gene>
<accession>A0A556A6K5</accession>
<name>A0A556A6K5_9BURK</name>
<reference evidence="1 2" key="1">
    <citation type="submission" date="2019-07" db="EMBL/GenBank/DDBJ databases">
        <title>Qingshengfaniella alkalisoli gen. nov., sp. nov., isolated from saline soil.</title>
        <authorList>
            <person name="Xu L."/>
            <person name="Huang X.-X."/>
            <person name="Sun J.-Q."/>
        </authorList>
    </citation>
    <scope>NUCLEOTIDE SEQUENCE [LARGE SCALE GENOMIC DNA]</scope>
    <source>
        <strain evidence="1 2">DSM 27279</strain>
    </source>
</reference>
<evidence type="ECO:0000313" key="2">
    <source>
        <dbReference type="Proteomes" id="UP000318405"/>
    </source>
</evidence>
<sequence>MSARQLLEQLLQAGQGLARNATDQARASADRVSQPGGLPPFLSGALGGGALGMLLGGKGMRKFGGKAVKYGGMAALGALAFKAYQQWQQQQAAGAAATPASAPALPAPRTLDRVPAPEAEQHSRAVLVAMIAAAKADGHIGDDERRLLEGEFAKLGEPGDRDWLHAELQKPLDPAQVAAVAQTPEIAAEMYLASLLIVDEEGYMERAYLDELARQLRLDAGFKANLESQVKAVA</sequence>
<dbReference type="SUPFAM" id="SSF158682">
    <property type="entry name" value="TerB-like"/>
    <property type="match status" value="1"/>
</dbReference>
<organism evidence="1 2">
    <name type="scientific">Verticiella sediminum</name>
    <dbReference type="NCBI Taxonomy" id="1247510"/>
    <lineage>
        <taxon>Bacteria</taxon>
        <taxon>Pseudomonadati</taxon>
        <taxon>Pseudomonadota</taxon>
        <taxon>Betaproteobacteria</taxon>
        <taxon>Burkholderiales</taxon>
        <taxon>Alcaligenaceae</taxon>
        <taxon>Verticiella</taxon>
    </lineage>
</organism>
<dbReference type="Pfam" id="PF04391">
    <property type="entry name" value="DUF533"/>
    <property type="match status" value="1"/>
</dbReference>
<dbReference type="InterPro" id="IPR007486">
    <property type="entry name" value="YebE"/>
</dbReference>
<dbReference type="InterPro" id="IPR029024">
    <property type="entry name" value="TerB-like"/>
</dbReference>
<dbReference type="Proteomes" id="UP000318405">
    <property type="component" value="Unassembled WGS sequence"/>
</dbReference>
<dbReference type="RefSeq" id="WP_143951373.1">
    <property type="nucleotide sequence ID" value="NZ_BAABMB010000002.1"/>
</dbReference>
<dbReference type="Gene3D" id="1.10.3680.10">
    <property type="entry name" value="TerB-like"/>
    <property type="match status" value="1"/>
</dbReference>
<keyword evidence="2" id="KW-1185">Reference proteome</keyword>
<comment type="caution">
    <text evidence="1">The sequence shown here is derived from an EMBL/GenBank/DDBJ whole genome shotgun (WGS) entry which is preliminary data.</text>
</comment>
<dbReference type="AlphaFoldDB" id="A0A556A6K5"/>
<dbReference type="CDD" id="cd07178">
    <property type="entry name" value="terB_like_YebE"/>
    <property type="match status" value="1"/>
</dbReference>